<evidence type="ECO:0000256" key="6">
    <source>
        <dbReference type="ARBA" id="ARBA00022801"/>
    </source>
</evidence>
<dbReference type="PANTHER" id="PTHR19375">
    <property type="entry name" value="HEAT SHOCK PROTEIN 70KDA"/>
    <property type="match status" value="1"/>
</dbReference>
<dbReference type="FunFam" id="3.90.640.10:FF:000002">
    <property type="entry name" value="Heat shock 70 kDa"/>
    <property type="match status" value="1"/>
</dbReference>
<dbReference type="Gene3D" id="3.30.30.30">
    <property type="match status" value="1"/>
</dbReference>
<dbReference type="FunFam" id="3.30.420.40:FF:000172">
    <property type="entry name" value="Heat shock 70 kDa protein"/>
    <property type="match status" value="2"/>
</dbReference>
<dbReference type="OrthoDB" id="2401965at2759"/>
<dbReference type="GO" id="GO:0016787">
    <property type="term" value="F:hydrolase activity"/>
    <property type="evidence" value="ECO:0007669"/>
    <property type="project" value="UniProtKB-KW"/>
</dbReference>
<dbReference type="GO" id="GO:0140662">
    <property type="term" value="F:ATP-dependent protein folding chaperone"/>
    <property type="evidence" value="ECO:0007669"/>
    <property type="project" value="InterPro"/>
</dbReference>
<comment type="caution">
    <text evidence="13">The sequence shown here is derived from an EMBL/GenBank/DDBJ whole genome shotgun (WGS) entry which is preliminary data.</text>
</comment>
<dbReference type="EMBL" id="JNOM01000487">
    <property type="protein sequence ID" value="KNG81152.1"/>
    <property type="molecule type" value="Genomic_DNA"/>
</dbReference>
<dbReference type="SUPFAM" id="SSF53067">
    <property type="entry name" value="Actin-like ATPase domain"/>
    <property type="match status" value="2"/>
</dbReference>
<dbReference type="FunFam" id="3.30.30.30:FF:000005">
    <property type="entry name" value="Heat shock protein ssb1"/>
    <property type="match status" value="1"/>
</dbReference>
<gene>
    <name evidence="13" type="ORF">ANOM_010048</name>
</gene>
<dbReference type="Gene3D" id="1.10.132.20">
    <property type="entry name" value="Ribosome-recycling factor"/>
    <property type="match status" value="1"/>
</dbReference>
<evidence type="ECO:0000256" key="4">
    <source>
        <dbReference type="ARBA" id="ARBA00022490"/>
    </source>
</evidence>
<dbReference type="Gene3D" id="3.30.1360.40">
    <property type="match status" value="1"/>
</dbReference>
<dbReference type="SUPFAM" id="SSF100920">
    <property type="entry name" value="Heat shock protein 70kD (HSP70), peptide-binding domain"/>
    <property type="match status" value="1"/>
</dbReference>
<dbReference type="GO" id="GO:0005524">
    <property type="term" value="F:ATP binding"/>
    <property type="evidence" value="ECO:0007669"/>
    <property type="project" value="UniProtKB-KW"/>
</dbReference>
<dbReference type="InterPro" id="IPR036191">
    <property type="entry name" value="RRF_sf"/>
</dbReference>
<dbReference type="InterPro" id="IPR023584">
    <property type="entry name" value="Ribosome_recyc_fac_dom"/>
</dbReference>
<sequence>MSDEVYEGAIGIDLGTTYSCVANYEGTNVEIIANEQGSYTTPSFVSFTEKERLIGEAAKNQAAMNPKNTIFDIKRLIGRRYDDPIVKKDVESWPFKVVDQGGSPAVEVEYLGETKTFTPQEISSMVLMKMKEVAETKLGKKVEKAVITVPAYFNDNQRQATKDAGAISGLNVLRIINEPTAAAIAYGLGSGKSDKERNVLIYDLGGGTFDVSLLNIQGGVFTVKATAGDTHLGGQDFDTNLLDHFKKEFQRKTGKDLSGDARALRRLRTACERAKRTLSNATQTTVEIDSLFDGEDFNSSITRARFEDLNAKSFSGTLEPVQQVIKDSGLEKSKVDEIVLVGGSTRIPRIQKLLSDFFDGKKLEKSINPDEAVAYGAAVQAGILSGKATSAETQDLLLLDVVPLSLGVAMEGNIFAPVVPRGQTVPTIKKRTFTTVVDNQTTVQFPVYQGERTNCADNTSLGEFTLAPIPPMRAGEAALECVFEVDVNGILKVTATEKSSGRSANITISNAVGKLSTTEIEQMIDDAAKFKSSDEAFTKKFESRQQLESYISRVEEIVSDPTMSMKLKRGNKEKIESALSDAMAQLEIEDSTPEDLKKKELALKRLITKAMATRAPVNLQRGRWLLQERSLEVPNGGMAFSTCPLLFKKKDKTKSSSSSSPDARPPKAAVVSDDPYDLAQLHHGIAAAVCRLKDELSKLRLGGRLNTDAIENLRVQLSKGSKETLKLGDLAQVVPKGGRMVIVLVSEEDHIKPITSAVVSSDLSLTPQPDMHNSLQLNIPIPPPTKESRDQTVSVAKAAMERATAAVRDSRSSVHKRLQDMQKKKIARPDDVRKAQEQMEKATENGQREVRDLFEAAKKAMERA</sequence>
<dbReference type="RefSeq" id="XP_015402075.1">
    <property type="nucleotide sequence ID" value="XM_015555304.1"/>
</dbReference>
<keyword evidence="7" id="KW-0067">ATP-binding</keyword>
<evidence type="ECO:0000256" key="9">
    <source>
        <dbReference type="ARBA" id="ARBA00048056"/>
    </source>
</evidence>
<proteinExistence type="predicted"/>
<dbReference type="FunFam" id="3.30.1360.40:FF:000020">
    <property type="entry name" value="Similar to ribosome recycling factor"/>
    <property type="match status" value="1"/>
</dbReference>
<evidence type="ECO:0000256" key="2">
    <source>
        <dbReference type="ARBA" id="ARBA00012554"/>
    </source>
</evidence>
<keyword evidence="14" id="KW-1185">Reference proteome</keyword>
<evidence type="ECO:0000256" key="5">
    <source>
        <dbReference type="ARBA" id="ARBA00022741"/>
    </source>
</evidence>
<accession>A0A0L1INP0</accession>
<evidence type="ECO:0000256" key="7">
    <source>
        <dbReference type="ARBA" id="ARBA00022840"/>
    </source>
</evidence>
<keyword evidence="4" id="KW-0963">Cytoplasm</keyword>
<comment type="catalytic activity">
    <reaction evidence="9">
        <text>ATP + H2O = ADP + phosphate + H(+)</text>
        <dbReference type="Rhea" id="RHEA:13065"/>
        <dbReference type="ChEBI" id="CHEBI:15377"/>
        <dbReference type="ChEBI" id="CHEBI:15378"/>
        <dbReference type="ChEBI" id="CHEBI:30616"/>
        <dbReference type="ChEBI" id="CHEBI:43474"/>
        <dbReference type="ChEBI" id="CHEBI:456216"/>
        <dbReference type="EC" id="3.6.4.10"/>
    </reaction>
</comment>
<dbReference type="InterPro" id="IPR013126">
    <property type="entry name" value="Hsp_70_fam"/>
</dbReference>
<dbReference type="Gene3D" id="1.20.1270.10">
    <property type="match status" value="1"/>
</dbReference>
<evidence type="ECO:0000256" key="8">
    <source>
        <dbReference type="ARBA" id="ARBA00023186"/>
    </source>
</evidence>
<dbReference type="PROSITE" id="PS00297">
    <property type="entry name" value="HSP70_1"/>
    <property type="match status" value="1"/>
</dbReference>
<dbReference type="Gene3D" id="3.30.420.40">
    <property type="match status" value="2"/>
</dbReference>
<evidence type="ECO:0000259" key="12">
    <source>
        <dbReference type="Pfam" id="PF01765"/>
    </source>
</evidence>
<organism evidence="13 14">
    <name type="scientific">Aspergillus nomiae NRRL (strain ATCC 15546 / NRRL 13137 / CBS 260.88 / M93)</name>
    <dbReference type="NCBI Taxonomy" id="1509407"/>
    <lineage>
        <taxon>Eukaryota</taxon>
        <taxon>Fungi</taxon>
        <taxon>Dikarya</taxon>
        <taxon>Ascomycota</taxon>
        <taxon>Pezizomycotina</taxon>
        <taxon>Eurotiomycetes</taxon>
        <taxon>Eurotiomycetidae</taxon>
        <taxon>Eurotiales</taxon>
        <taxon>Aspergillaceae</taxon>
        <taxon>Aspergillus</taxon>
        <taxon>Aspergillus subgen. Circumdati</taxon>
    </lineage>
</organism>
<dbReference type="FunFam" id="1.20.1270.10:FF:000014">
    <property type="entry name" value="Heat shock protein 70"/>
    <property type="match status" value="1"/>
</dbReference>
<feature type="region of interest" description="Disordered" evidence="11">
    <location>
        <begin position="808"/>
        <end position="850"/>
    </location>
</feature>
<keyword evidence="5" id="KW-0547">Nucleotide-binding</keyword>
<dbReference type="FunFam" id="3.30.420.40:FF:000026">
    <property type="entry name" value="Heat shock protein 70"/>
    <property type="match status" value="1"/>
</dbReference>
<dbReference type="PROSITE" id="PS01036">
    <property type="entry name" value="HSP70_3"/>
    <property type="match status" value="1"/>
</dbReference>
<protein>
    <recommendedName>
        <fullName evidence="10">Endoplasmic reticulum chaperone BIP</fullName>
        <ecNumber evidence="2">3.6.4.10</ecNumber>
    </recommendedName>
    <alternativeName>
        <fullName evidence="3">Endoplasmic reticulum chaperone BiP</fullName>
    </alternativeName>
</protein>
<dbReference type="InterPro" id="IPR029047">
    <property type="entry name" value="HSP70_peptide-bd_sf"/>
</dbReference>
<comment type="subcellular location">
    <subcellularLocation>
        <location evidence="1">Cytoplasm</location>
    </subcellularLocation>
</comment>
<dbReference type="PROSITE" id="PS00329">
    <property type="entry name" value="HSP70_2"/>
    <property type="match status" value="1"/>
</dbReference>
<dbReference type="AlphaFoldDB" id="A0A0L1INP0"/>
<dbReference type="STRING" id="1509407.A0A0L1INP0"/>
<dbReference type="Gene3D" id="3.90.640.10">
    <property type="entry name" value="Actin, Chain A, domain 4"/>
    <property type="match status" value="1"/>
</dbReference>
<evidence type="ECO:0000313" key="13">
    <source>
        <dbReference type="EMBL" id="KNG81152.1"/>
    </source>
</evidence>
<evidence type="ECO:0000256" key="1">
    <source>
        <dbReference type="ARBA" id="ARBA00004496"/>
    </source>
</evidence>
<evidence type="ECO:0000256" key="11">
    <source>
        <dbReference type="SAM" id="MobiDB-lite"/>
    </source>
</evidence>
<dbReference type="Pfam" id="PF00012">
    <property type="entry name" value="HSP70"/>
    <property type="match status" value="1"/>
</dbReference>
<evidence type="ECO:0000313" key="14">
    <source>
        <dbReference type="Proteomes" id="UP000037505"/>
    </source>
</evidence>
<dbReference type="SUPFAM" id="SSF100934">
    <property type="entry name" value="Heat shock protein 70kD (HSP70), C-terminal subdomain"/>
    <property type="match status" value="1"/>
</dbReference>
<dbReference type="Proteomes" id="UP000037505">
    <property type="component" value="Unassembled WGS sequence"/>
</dbReference>
<dbReference type="GO" id="GO:0005737">
    <property type="term" value="C:cytoplasm"/>
    <property type="evidence" value="ECO:0007669"/>
    <property type="project" value="UniProtKB-SubCell"/>
</dbReference>
<keyword evidence="6" id="KW-0378">Hydrolase</keyword>
<name>A0A0L1INP0_ASPN3</name>
<dbReference type="FunFam" id="2.60.34.10:FF:000004">
    <property type="entry name" value="Heat shock protein SSB1"/>
    <property type="match status" value="1"/>
</dbReference>
<feature type="domain" description="Ribosome recycling factor" evidence="12">
    <location>
        <begin position="692"/>
        <end position="860"/>
    </location>
</feature>
<dbReference type="PRINTS" id="PR00301">
    <property type="entry name" value="HEATSHOCK70"/>
</dbReference>
<dbReference type="EC" id="3.6.4.10" evidence="2"/>
<dbReference type="InterPro" id="IPR029048">
    <property type="entry name" value="HSP70_C_sf"/>
</dbReference>
<dbReference type="InterPro" id="IPR043129">
    <property type="entry name" value="ATPase_NBD"/>
</dbReference>
<dbReference type="Pfam" id="PF01765">
    <property type="entry name" value="RRF"/>
    <property type="match status" value="1"/>
</dbReference>
<evidence type="ECO:0000256" key="10">
    <source>
        <dbReference type="ARBA" id="ARBA00069311"/>
    </source>
</evidence>
<dbReference type="SUPFAM" id="SSF55194">
    <property type="entry name" value="Ribosome recycling factor, RRF"/>
    <property type="match status" value="1"/>
</dbReference>
<keyword evidence="8" id="KW-0143">Chaperone</keyword>
<evidence type="ECO:0000256" key="3">
    <source>
        <dbReference type="ARBA" id="ARBA00019933"/>
    </source>
</evidence>
<dbReference type="NCBIfam" id="NF001413">
    <property type="entry name" value="PRK00290.1"/>
    <property type="match status" value="1"/>
</dbReference>
<dbReference type="InterPro" id="IPR018181">
    <property type="entry name" value="Heat_shock_70_CS"/>
</dbReference>
<dbReference type="GeneID" id="26811852"/>
<reference evidence="13 14" key="1">
    <citation type="submission" date="2014-06" db="EMBL/GenBank/DDBJ databases">
        <title>The Genome of the Aflatoxigenic Filamentous Fungus Aspergillus nomius.</title>
        <authorList>
            <person name="Moore M.G."/>
            <person name="Shannon B.M."/>
            <person name="Brian M.M."/>
        </authorList>
    </citation>
    <scope>NUCLEOTIDE SEQUENCE [LARGE SCALE GENOMIC DNA]</scope>
    <source>
        <strain evidence="13 14">NRRL 13137</strain>
    </source>
</reference>
<dbReference type="Gene3D" id="2.60.34.10">
    <property type="entry name" value="Substrate Binding Domain Of DNAk, Chain A, domain 1"/>
    <property type="match status" value="1"/>
</dbReference>